<protein>
    <recommendedName>
        <fullName evidence="6">TMEM205-like domain-containing protein</fullName>
    </recommendedName>
</protein>
<name>A0A6J4QZY0_9ACTN</name>
<accession>A0A6J4QZY0</accession>
<evidence type="ECO:0000259" key="6">
    <source>
        <dbReference type="Pfam" id="PF13664"/>
    </source>
</evidence>
<evidence type="ECO:0000256" key="3">
    <source>
        <dbReference type="ARBA" id="ARBA00022989"/>
    </source>
</evidence>
<evidence type="ECO:0000256" key="4">
    <source>
        <dbReference type="ARBA" id="ARBA00023136"/>
    </source>
</evidence>
<dbReference type="Pfam" id="PF13664">
    <property type="entry name" value="DUF4149"/>
    <property type="match status" value="1"/>
</dbReference>
<feature type="transmembrane region" description="Helical" evidence="5">
    <location>
        <begin position="12"/>
        <end position="37"/>
    </location>
</feature>
<keyword evidence="2 5" id="KW-0812">Transmembrane</keyword>
<reference evidence="7" key="1">
    <citation type="submission" date="2020-02" db="EMBL/GenBank/DDBJ databases">
        <authorList>
            <person name="Meier V. D."/>
        </authorList>
    </citation>
    <scope>NUCLEOTIDE SEQUENCE</scope>
    <source>
        <strain evidence="7">AVDCRST_MAG37</strain>
    </source>
</reference>
<evidence type="ECO:0000256" key="5">
    <source>
        <dbReference type="SAM" id="Phobius"/>
    </source>
</evidence>
<organism evidence="7">
    <name type="scientific">uncultured Rubrobacteraceae bacterium</name>
    <dbReference type="NCBI Taxonomy" id="349277"/>
    <lineage>
        <taxon>Bacteria</taxon>
        <taxon>Bacillati</taxon>
        <taxon>Actinomycetota</taxon>
        <taxon>Rubrobacteria</taxon>
        <taxon>Rubrobacterales</taxon>
        <taxon>Rubrobacteraceae</taxon>
        <taxon>environmental samples</taxon>
    </lineage>
</organism>
<sequence>MVEGDVLGTALHALHVILVGVWLGGLLFTTVVVSPALKEMKWPEAERVRVRSIIGKHYARVGSANLVLLLVFAVLDGLMQGLGLIFYAEYALMVVLFGLASAHGAYLGRRLTLLAESERKAPSTEEAAKIAEERRSLGKLSLRVSQTNLVVSAAVAILAASA</sequence>
<gene>
    <name evidence="7" type="ORF">AVDCRST_MAG37-2565</name>
</gene>
<feature type="transmembrane region" description="Helical" evidence="5">
    <location>
        <begin position="84"/>
        <end position="107"/>
    </location>
</feature>
<dbReference type="InterPro" id="IPR025423">
    <property type="entry name" value="TMEM205-like"/>
</dbReference>
<keyword evidence="3 5" id="KW-1133">Transmembrane helix</keyword>
<comment type="subcellular location">
    <subcellularLocation>
        <location evidence="1">Membrane</location>
    </subcellularLocation>
</comment>
<keyword evidence="4 5" id="KW-0472">Membrane</keyword>
<proteinExistence type="predicted"/>
<dbReference type="EMBL" id="CADCVD010000126">
    <property type="protein sequence ID" value="CAA9452856.1"/>
    <property type="molecule type" value="Genomic_DNA"/>
</dbReference>
<evidence type="ECO:0000313" key="7">
    <source>
        <dbReference type="EMBL" id="CAA9452856.1"/>
    </source>
</evidence>
<feature type="domain" description="TMEM205-like" evidence="6">
    <location>
        <begin position="18"/>
        <end position="116"/>
    </location>
</feature>
<evidence type="ECO:0000256" key="1">
    <source>
        <dbReference type="ARBA" id="ARBA00004370"/>
    </source>
</evidence>
<feature type="transmembrane region" description="Helical" evidence="5">
    <location>
        <begin position="58"/>
        <end position="78"/>
    </location>
</feature>
<evidence type="ECO:0000256" key="2">
    <source>
        <dbReference type="ARBA" id="ARBA00022692"/>
    </source>
</evidence>
<dbReference type="GO" id="GO:0016020">
    <property type="term" value="C:membrane"/>
    <property type="evidence" value="ECO:0007669"/>
    <property type="project" value="UniProtKB-SubCell"/>
</dbReference>
<dbReference type="AlphaFoldDB" id="A0A6J4QZY0"/>